<evidence type="ECO:0000256" key="1">
    <source>
        <dbReference type="ARBA" id="ARBA00006499"/>
    </source>
</evidence>
<evidence type="ECO:0000259" key="3">
    <source>
        <dbReference type="Pfam" id="PF02230"/>
    </source>
</evidence>
<feature type="domain" description="Phospholipase/carboxylesterase/thioesterase" evidence="3">
    <location>
        <begin position="22"/>
        <end position="208"/>
    </location>
</feature>
<dbReference type="AlphaFoldDB" id="A0A089LSP7"/>
<sequence>MKEYPYTVVLPDNYDEDSRYPAVFALHGKGSNEHDLLELLKPLGAKFILISIRGDREMGPGYQYYELKSLGNPVREQFDEAAAGLEACIEQASTQYAVDPARRYVVGFSQGAILASSLALVMGDRLKGIAALNGYVPDFVKNEYPVRSVEKLSIFISHGEFDPVFPVKIGYETADFFKSRNDHVIFHTYPSGHTVTGDNRSDVLRFLEQDAFPDYNTISQ</sequence>
<organism evidence="4 5">
    <name type="scientific">Paenibacillus stellifer</name>
    <dbReference type="NCBI Taxonomy" id="169760"/>
    <lineage>
        <taxon>Bacteria</taxon>
        <taxon>Bacillati</taxon>
        <taxon>Bacillota</taxon>
        <taxon>Bacilli</taxon>
        <taxon>Bacillales</taxon>
        <taxon>Paenibacillaceae</taxon>
        <taxon>Paenibacillus</taxon>
    </lineage>
</organism>
<dbReference type="HOGENOM" id="CLU_049413_5_3_9"/>
<protein>
    <submittedName>
        <fullName evidence="4">Esterase</fullName>
    </submittedName>
</protein>
<dbReference type="Gene3D" id="3.40.50.1820">
    <property type="entry name" value="alpha/beta hydrolase"/>
    <property type="match status" value="1"/>
</dbReference>
<comment type="similarity">
    <text evidence="1">Belongs to the AB hydrolase superfamily. AB hydrolase 2 family.</text>
</comment>
<dbReference type="GO" id="GO:0016787">
    <property type="term" value="F:hydrolase activity"/>
    <property type="evidence" value="ECO:0007669"/>
    <property type="project" value="UniProtKB-KW"/>
</dbReference>
<dbReference type="RefSeq" id="WP_038694583.1">
    <property type="nucleotide sequence ID" value="NZ_CP009286.1"/>
</dbReference>
<proteinExistence type="inferred from homology"/>
<dbReference type="PANTHER" id="PTHR10655">
    <property type="entry name" value="LYSOPHOSPHOLIPASE-RELATED"/>
    <property type="match status" value="1"/>
</dbReference>
<reference evidence="4 5" key="1">
    <citation type="submission" date="2014-08" db="EMBL/GenBank/DDBJ databases">
        <title>Comparative genomics of the Paenibacillus odorifer group.</title>
        <authorList>
            <person name="den Bakker H.C."/>
            <person name="Tsai Y.-C."/>
            <person name="Martin N."/>
            <person name="Korlach J."/>
            <person name="Wiedmann M."/>
        </authorList>
    </citation>
    <scope>NUCLEOTIDE SEQUENCE [LARGE SCALE GENOMIC DNA]</scope>
    <source>
        <strain evidence="4 5">DSM 14472</strain>
    </source>
</reference>
<dbReference type="KEGG" id="pste:PSTEL_08515"/>
<dbReference type="EMBL" id="CP009286">
    <property type="protein sequence ID" value="AIQ63130.1"/>
    <property type="molecule type" value="Genomic_DNA"/>
</dbReference>
<accession>A0A089LSP7</accession>
<evidence type="ECO:0000313" key="4">
    <source>
        <dbReference type="EMBL" id="AIQ63130.1"/>
    </source>
</evidence>
<dbReference type="OrthoDB" id="9795555at2"/>
<dbReference type="InterPro" id="IPR050565">
    <property type="entry name" value="LYPA1-2/EST-like"/>
</dbReference>
<dbReference type="STRING" id="169760.PSTEL_08515"/>
<dbReference type="InterPro" id="IPR029058">
    <property type="entry name" value="AB_hydrolase_fold"/>
</dbReference>
<dbReference type="InterPro" id="IPR003140">
    <property type="entry name" value="PLipase/COase/thioEstase"/>
</dbReference>
<keyword evidence="5" id="KW-1185">Reference proteome</keyword>
<name>A0A089LSP7_9BACL</name>
<keyword evidence="2" id="KW-0378">Hydrolase</keyword>
<gene>
    <name evidence="4" type="ORF">PSTEL_08515</name>
</gene>
<dbReference type="PANTHER" id="PTHR10655:SF17">
    <property type="entry name" value="LYSOPHOSPHOLIPASE-LIKE PROTEIN 1"/>
    <property type="match status" value="1"/>
</dbReference>
<dbReference type="Proteomes" id="UP000029507">
    <property type="component" value="Chromosome"/>
</dbReference>
<dbReference type="SUPFAM" id="SSF53474">
    <property type="entry name" value="alpha/beta-Hydrolases"/>
    <property type="match status" value="1"/>
</dbReference>
<dbReference type="Pfam" id="PF02230">
    <property type="entry name" value="Abhydrolase_2"/>
    <property type="match status" value="1"/>
</dbReference>
<evidence type="ECO:0000313" key="5">
    <source>
        <dbReference type="Proteomes" id="UP000029507"/>
    </source>
</evidence>
<evidence type="ECO:0000256" key="2">
    <source>
        <dbReference type="ARBA" id="ARBA00022801"/>
    </source>
</evidence>